<dbReference type="PANTHER" id="PTHR12176">
    <property type="entry name" value="SAM-DEPENDENT METHYLTRANSFERASE SUPERFAMILY PROTEIN"/>
    <property type="match status" value="1"/>
</dbReference>
<keyword evidence="3" id="KW-0808">Transferase</keyword>
<evidence type="ECO:0000256" key="4">
    <source>
        <dbReference type="SAM" id="MobiDB-lite"/>
    </source>
</evidence>
<comment type="caution">
    <text evidence="5">The sequence shown here is derived from an EMBL/GenBank/DDBJ whole genome shotgun (WGS) entry which is preliminary data.</text>
</comment>
<dbReference type="AlphaFoldDB" id="A0A9W7BJS3"/>
<evidence type="ECO:0000256" key="3">
    <source>
        <dbReference type="ARBA" id="ARBA00022679"/>
    </source>
</evidence>
<accession>A0A9W7BJS3</accession>
<evidence type="ECO:0000256" key="2">
    <source>
        <dbReference type="ARBA" id="ARBA00022603"/>
    </source>
</evidence>
<dbReference type="SUPFAM" id="SSF53335">
    <property type="entry name" value="S-adenosyl-L-methionine-dependent methyltransferases"/>
    <property type="match status" value="1"/>
</dbReference>
<keyword evidence="2" id="KW-0489">Methyltransferase</keyword>
<evidence type="ECO:0000313" key="5">
    <source>
        <dbReference type="EMBL" id="GMH88927.1"/>
    </source>
</evidence>
<dbReference type="GO" id="GO:0032259">
    <property type="term" value="P:methylation"/>
    <property type="evidence" value="ECO:0007669"/>
    <property type="project" value="UniProtKB-KW"/>
</dbReference>
<evidence type="ECO:0000313" key="6">
    <source>
        <dbReference type="Proteomes" id="UP001162640"/>
    </source>
</evidence>
<evidence type="ECO:0000256" key="1">
    <source>
        <dbReference type="ARBA" id="ARBA00008361"/>
    </source>
</evidence>
<organism evidence="5 6">
    <name type="scientific">Triparma laevis f. inornata</name>
    <dbReference type="NCBI Taxonomy" id="1714386"/>
    <lineage>
        <taxon>Eukaryota</taxon>
        <taxon>Sar</taxon>
        <taxon>Stramenopiles</taxon>
        <taxon>Ochrophyta</taxon>
        <taxon>Bolidophyceae</taxon>
        <taxon>Parmales</taxon>
        <taxon>Triparmaceae</taxon>
        <taxon>Triparma</taxon>
    </lineage>
</organism>
<dbReference type="GO" id="GO:0008168">
    <property type="term" value="F:methyltransferase activity"/>
    <property type="evidence" value="ECO:0007669"/>
    <property type="project" value="UniProtKB-KW"/>
</dbReference>
<gene>
    <name evidence="5" type="ORF">TL16_g11304</name>
</gene>
<proteinExistence type="inferred from homology"/>
<name>A0A9W7BJS3_9STRA</name>
<reference evidence="6" key="1">
    <citation type="journal article" date="2023" name="Commun. Biol.">
        <title>Genome analysis of Parmales, the sister group of diatoms, reveals the evolutionary specialization of diatoms from phago-mixotrophs to photoautotrophs.</title>
        <authorList>
            <person name="Ban H."/>
            <person name="Sato S."/>
            <person name="Yoshikawa S."/>
            <person name="Yamada K."/>
            <person name="Nakamura Y."/>
            <person name="Ichinomiya M."/>
            <person name="Sato N."/>
            <person name="Blanc-Mathieu R."/>
            <person name="Endo H."/>
            <person name="Kuwata A."/>
            <person name="Ogata H."/>
        </authorList>
    </citation>
    <scope>NUCLEOTIDE SEQUENCE [LARGE SCALE GENOMIC DNA]</scope>
</reference>
<comment type="similarity">
    <text evidence="1">Belongs to the methyltransferase superfamily.</text>
</comment>
<dbReference type="Gene3D" id="3.40.50.150">
    <property type="entry name" value="Vaccinia Virus protein VP39"/>
    <property type="match status" value="1"/>
</dbReference>
<feature type="region of interest" description="Disordered" evidence="4">
    <location>
        <begin position="27"/>
        <end position="55"/>
    </location>
</feature>
<dbReference type="Proteomes" id="UP001162640">
    <property type="component" value="Unassembled WGS sequence"/>
</dbReference>
<sequence>MGPRKAYSSLSMSALNDDIRRSLLTQIKLTQPNDEAQQPSSQPETTISKTDDHGDRPEYSNISYWQHRYTSNSQDTVFEWVVTYENTLLRSLIDSFINSVCSKLSHESQVKFLHPGCGDSTLGVDIINSDSLNVNISLDNSDGSEVVIEKMKALHPQSTWLVSDVLAPARDGHTIYDAIIDKCLCDAFLCGGVEADKLVKVKEYLKHCSQVTTDSGRMIIISFGQPESRMRFFQQEDGCGWNKNIKVEEVVIPLKDGRKNKCWLYEFTK</sequence>
<protein>
    <submittedName>
        <fullName evidence="5">Uncharacterized protein</fullName>
    </submittedName>
</protein>
<feature type="compositionally biased region" description="Polar residues" evidence="4">
    <location>
        <begin position="27"/>
        <end position="48"/>
    </location>
</feature>
<dbReference type="InterPro" id="IPR029063">
    <property type="entry name" value="SAM-dependent_MTases_sf"/>
</dbReference>
<dbReference type="InterPro" id="IPR051419">
    <property type="entry name" value="Lys/N-term_MeTrsfase_sf"/>
</dbReference>
<dbReference type="EMBL" id="BLQM01000420">
    <property type="protein sequence ID" value="GMH88927.1"/>
    <property type="molecule type" value="Genomic_DNA"/>
</dbReference>